<reference evidence="2 3" key="1">
    <citation type="journal article" date="2019" name="Nat. Ecol. Evol.">
        <title>Megaphylogeny resolves global patterns of mushroom evolution.</title>
        <authorList>
            <person name="Varga T."/>
            <person name="Krizsan K."/>
            <person name="Foldi C."/>
            <person name="Dima B."/>
            <person name="Sanchez-Garcia M."/>
            <person name="Sanchez-Ramirez S."/>
            <person name="Szollosi G.J."/>
            <person name="Szarkandi J.G."/>
            <person name="Papp V."/>
            <person name="Albert L."/>
            <person name="Andreopoulos W."/>
            <person name="Angelini C."/>
            <person name="Antonin V."/>
            <person name="Barry K.W."/>
            <person name="Bougher N.L."/>
            <person name="Buchanan P."/>
            <person name="Buyck B."/>
            <person name="Bense V."/>
            <person name="Catcheside P."/>
            <person name="Chovatia M."/>
            <person name="Cooper J."/>
            <person name="Damon W."/>
            <person name="Desjardin D."/>
            <person name="Finy P."/>
            <person name="Geml J."/>
            <person name="Haridas S."/>
            <person name="Hughes K."/>
            <person name="Justo A."/>
            <person name="Karasinski D."/>
            <person name="Kautmanova I."/>
            <person name="Kiss B."/>
            <person name="Kocsube S."/>
            <person name="Kotiranta H."/>
            <person name="LaButti K.M."/>
            <person name="Lechner B.E."/>
            <person name="Liimatainen K."/>
            <person name="Lipzen A."/>
            <person name="Lukacs Z."/>
            <person name="Mihaltcheva S."/>
            <person name="Morgado L.N."/>
            <person name="Niskanen T."/>
            <person name="Noordeloos M.E."/>
            <person name="Ohm R.A."/>
            <person name="Ortiz-Santana B."/>
            <person name="Ovrebo C."/>
            <person name="Racz N."/>
            <person name="Riley R."/>
            <person name="Savchenko A."/>
            <person name="Shiryaev A."/>
            <person name="Soop K."/>
            <person name="Spirin V."/>
            <person name="Szebenyi C."/>
            <person name="Tomsovsky M."/>
            <person name="Tulloss R.E."/>
            <person name="Uehling J."/>
            <person name="Grigoriev I.V."/>
            <person name="Vagvolgyi C."/>
            <person name="Papp T."/>
            <person name="Martin F.M."/>
            <person name="Miettinen O."/>
            <person name="Hibbett D.S."/>
            <person name="Nagy L.G."/>
        </authorList>
    </citation>
    <scope>NUCLEOTIDE SEQUENCE [LARGE SCALE GENOMIC DNA]</scope>
    <source>
        <strain evidence="2 3">CBS 962.96</strain>
    </source>
</reference>
<dbReference type="EMBL" id="ML180105">
    <property type="protein sequence ID" value="THU78947.1"/>
    <property type="molecule type" value="Genomic_DNA"/>
</dbReference>
<dbReference type="AlphaFoldDB" id="A0A4S8KSZ2"/>
<protein>
    <submittedName>
        <fullName evidence="2">Uncharacterized protein</fullName>
    </submittedName>
</protein>
<evidence type="ECO:0000313" key="3">
    <source>
        <dbReference type="Proteomes" id="UP000297245"/>
    </source>
</evidence>
<name>A0A4S8KSZ2_DENBC</name>
<dbReference type="Proteomes" id="UP000297245">
    <property type="component" value="Unassembled WGS sequence"/>
</dbReference>
<evidence type="ECO:0000256" key="1">
    <source>
        <dbReference type="SAM" id="MobiDB-lite"/>
    </source>
</evidence>
<proteinExistence type="predicted"/>
<keyword evidence="3" id="KW-1185">Reference proteome</keyword>
<accession>A0A4S8KSZ2</accession>
<sequence length="102" mass="11583">MCVEFGGPNFFDHLHEAAKYLQEIQGFDPLTQDFARACGLPLVETLFPLEDLHPNVVDSPPEEDQEALDMWSDAEETLRNRSYSESVYEDASSQLQSKFLKG</sequence>
<feature type="region of interest" description="Disordered" evidence="1">
    <location>
        <begin position="82"/>
        <end position="102"/>
    </location>
</feature>
<evidence type="ECO:0000313" key="2">
    <source>
        <dbReference type="EMBL" id="THU78947.1"/>
    </source>
</evidence>
<dbReference type="OrthoDB" id="2953266at2759"/>
<gene>
    <name evidence="2" type="ORF">K435DRAFT_876070</name>
</gene>
<organism evidence="2 3">
    <name type="scientific">Dendrothele bispora (strain CBS 962.96)</name>
    <dbReference type="NCBI Taxonomy" id="1314807"/>
    <lineage>
        <taxon>Eukaryota</taxon>
        <taxon>Fungi</taxon>
        <taxon>Dikarya</taxon>
        <taxon>Basidiomycota</taxon>
        <taxon>Agaricomycotina</taxon>
        <taxon>Agaricomycetes</taxon>
        <taxon>Agaricomycetidae</taxon>
        <taxon>Agaricales</taxon>
        <taxon>Agaricales incertae sedis</taxon>
        <taxon>Dendrothele</taxon>
    </lineage>
</organism>